<dbReference type="InterPro" id="IPR007110">
    <property type="entry name" value="Ig-like_dom"/>
</dbReference>
<reference evidence="3" key="1">
    <citation type="submission" date="2018-06" db="EMBL/GenBank/DDBJ databases">
        <title>Genome assembly of Danube salmon.</title>
        <authorList>
            <person name="Macqueen D.J."/>
            <person name="Gundappa M.K."/>
        </authorList>
    </citation>
    <scope>NUCLEOTIDE SEQUENCE [LARGE SCALE GENOMIC DNA]</scope>
</reference>
<dbReference type="SMART" id="SM00409">
    <property type="entry name" value="IG"/>
    <property type="match status" value="2"/>
</dbReference>
<dbReference type="PROSITE" id="PS50835">
    <property type="entry name" value="IG_LIKE"/>
    <property type="match status" value="1"/>
</dbReference>
<dbReference type="SUPFAM" id="SSF48726">
    <property type="entry name" value="Immunoglobulin"/>
    <property type="match status" value="2"/>
</dbReference>
<name>A0A4W5KJY4_9TELE</name>
<dbReference type="InterPro" id="IPR036179">
    <property type="entry name" value="Ig-like_dom_sf"/>
</dbReference>
<accession>A0A4W5KJY4</accession>
<dbReference type="STRING" id="62062.ENSHHUP00000017553"/>
<evidence type="ECO:0000313" key="3">
    <source>
        <dbReference type="Proteomes" id="UP000314982"/>
    </source>
</evidence>
<proteinExistence type="predicted"/>
<protein>
    <submittedName>
        <fullName evidence="2">IgLON family member 5</fullName>
    </submittedName>
</protein>
<dbReference type="Pfam" id="PF07686">
    <property type="entry name" value="V-set"/>
    <property type="match status" value="1"/>
</dbReference>
<dbReference type="InterPro" id="IPR013783">
    <property type="entry name" value="Ig-like_fold"/>
</dbReference>
<dbReference type="AlphaFoldDB" id="A0A4W5KJY4"/>
<sequence length="202" mass="22722">MALLLMPPPSAEATLPFQSKLCKIDEEVTHKAWLNRSNILFAGTDKWSLDRRVSLVNSNTSDFSIQIERVEVADEGLYTCSFQASNKPRIAHVFLIVQVPARIVNISQDVSVNEGGNVYLFCLALPPPPILTWQNPQTDHKSASRGEFLDITEIKRHQAEEFECITNNGVTQPDIRKVKVTVNCEYCKTNCQSIKCNCIRCP</sequence>
<dbReference type="InterPro" id="IPR013106">
    <property type="entry name" value="Ig_V-set"/>
</dbReference>
<dbReference type="GeneTree" id="ENSGT00940000160467"/>
<organism evidence="2 3">
    <name type="scientific">Hucho hucho</name>
    <name type="common">huchen</name>
    <dbReference type="NCBI Taxonomy" id="62062"/>
    <lineage>
        <taxon>Eukaryota</taxon>
        <taxon>Metazoa</taxon>
        <taxon>Chordata</taxon>
        <taxon>Craniata</taxon>
        <taxon>Vertebrata</taxon>
        <taxon>Euteleostomi</taxon>
        <taxon>Actinopterygii</taxon>
        <taxon>Neopterygii</taxon>
        <taxon>Teleostei</taxon>
        <taxon>Protacanthopterygii</taxon>
        <taxon>Salmoniformes</taxon>
        <taxon>Salmonidae</taxon>
        <taxon>Salmoninae</taxon>
        <taxon>Hucho</taxon>
    </lineage>
</organism>
<reference evidence="2" key="3">
    <citation type="submission" date="2025-09" db="UniProtKB">
        <authorList>
            <consortium name="Ensembl"/>
        </authorList>
    </citation>
    <scope>IDENTIFICATION</scope>
</reference>
<dbReference type="InterPro" id="IPR050876">
    <property type="entry name" value="IgLON_domain"/>
</dbReference>
<reference evidence="2" key="2">
    <citation type="submission" date="2025-08" db="UniProtKB">
        <authorList>
            <consortium name="Ensembl"/>
        </authorList>
    </citation>
    <scope>IDENTIFICATION</scope>
</reference>
<feature type="domain" description="Ig-like" evidence="1">
    <location>
        <begin position="100"/>
        <end position="181"/>
    </location>
</feature>
<evidence type="ECO:0000259" key="1">
    <source>
        <dbReference type="PROSITE" id="PS50835"/>
    </source>
</evidence>
<evidence type="ECO:0000313" key="2">
    <source>
        <dbReference type="Ensembl" id="ENSHHUP00000017553.1"/>
    </source>
</evidence>
<dbReference type="InterPro" id="IPR003599">
    <property type="entry name" value="Ig_sub"/>
</dbReference>
<dbReference type="PANTHER" id="PTHR42757:SF12">
    <property type="entry name" value="IGLON FAMILY MEMBER 5"/>
    <property type="match status" value="1"/>
</dbReference>
<dbReference type="Ensembl" id="ENSHHUT00000018191.1">
    <property type="protein sequence ID" value="ENSHHUP00000017553.1"/>
    <property type="gene ID" value="ENSHHUG00000010929.1"/>
</dbReference>
<dbReference type="Gene3D" id="2.60.40.10">
    <property type="entry name" value="Immunoglobulins"/>
    <property type="match status" value="2"/>
</dbReference>
<keyword evidence="3" id="KW-1185">Reference proteome</keyword>
<dbReference type="PANTHER" id="PTHR42757">
    <property type="entry name" value="IGLON FAMILY OF IMMUNOGLOBULIN SUPERFAMILY-RELATED"/>
    <property type="match status" value="1"/>
</dbReference>
<dbReference type="Proteomes" id="UP000314982">
    <property type="component" value="Unassembled WGS sequence"/>
</dbReference>